<dbReference type="Proteomes" id="UP001152178">
    <property type="component" value="Unassembled WGS sequence"/>
</dbReference>
<reference evidence="1" key="1">
    <citation type="submission" date="2022-11" db="EMBL/GenBank/DDBJ databases">
        <authorList>
            <person name="Coimbra C."/>
        </authorList>
    </citation>
    <scope>NUCLEOTIDE SEQUENCE</scope>
    <source>
        <strain evidence="1">Jales19</strain>
    </source>
</reference>
<organism evidence="1 2">
    <name type="scientific">Mesorhizobium qingshengii</name>
    <dbReference type="NCBI Taxonomy" id="1165689"/>
    <lineage>
        <taxon>Bacteria</taxon>
        <taxon>Pseudomonadati</taxon>
        <taxon>Pseudomonadota</taxon>
        <taxon>Alphaproteobacteria</taxon>
        <taxon>Hyphomicrobiales</taxon>
        <taxon>Phyllobacteriaceae</taxon>
        <taxon>Mesorhizobium</taxon>
    </lineage>
</organism>
<comment type="caution">
    <text evidence="1">The sequence shown here is derived from an EMBL/GenBank/DDBJ whole genome shotgun (WGS) entry which is preliminary data.</text>
</comment>
<evidence type="ECO:0008006" key="3">
    <source>
        <dbReference type="Google" id="ProtNLM"/>
    </source>
</evidence>
<dbReference type="SUPFAM" id="SSF52172">
    <property type="entry name" value="CheY-like"/>
    <property type="match status" value="1"/>
</dbReference>
<dbReference type="Gene3D" id="3.40.50.2300">
    <property type="match status" value="1"/>
</dbReference>
<gene>
    <name evidence="1" type="ORF">OOJ09_31175</name>
</gene>
<keyword evidence="2" id="KW-1185">Reference proteome</keyword>
<evidence type="ECO:0000313" key="2">
    <source>
        <dbReference type="Proteomes" id="UP001152178"/>
    </source>
</evidence>
<dbReference type="RefSeq" id="WP_269908891.1">
    <property type="nucleotide sequence ID" value="NZ_JAPFQA010000034.1"/>
</dbReference>
<dbReference type="EMBL" id="JAPFQA010000034">
    <property type="protein sequence ID" value="MCZ8548643.1"/>
    <property type="molecule type" value="Genomic_DNA"/>
</dbReference>
<protein>
    <recommendedName>
        <fullName evidence="3">Response regulatory domain-containing protein</fullName>
    </recommendedName>
</protein>
<dbReference type="InterPro" id="IPR011006">
    <property type="entry name" value="CheY-like_superfamily"/>
</dbReference>
<name>A0ABT4R481_9HYPH</name>
<evidence type="ECO:0000313" key="1">
    <source>
        <dbReference type="EMBL" id="MCZ8548643.1"/>
    </source>
</evidence>
<proteinExistence type="predicted"/>
<sequence>MVQFLVEDQPPIAMRLAGLLADGGSRVFEARTMSDALTVVFGEYAIISLQLDVDLIDGWSDLAHLVSRLRPDIHIPVASGQSRLGGPSERRHRAPSLHPIISMGCNAPFDGRCGADRLRLLVAEMYLLHPFALPSVAPFNRMHLR</sequence>
<accession>A0ABT4R481</accession>